<dbReference type="Proteomes" id="UP001199355">
    <property type="component" value="Unassembled WGS sequence"/>
</dbReference>
<keyword evidence="1" id="KW-1133">Transmembrane helix</keyword>
<evidence type="ECO:0000313" key="3">
    <source>
        <dbReference type="Proteomes" id="UP001199355"/>
    </source>
</evidence>
<gene>
    <name evidence="2" type="ORF">LKD45_16195</name>
</gene>
<organism evidence="2 3">
    <name type="scientific">Gallintestinimicrobium propionicum</name>
    <dbReference type="NCBI Taxonomy" id="2981770"/>
    <lineage>
        <taxon>Bacteria</taxon>
        <taxon>Bacillati</taxon>
        <taxon>Bacillota</taxon>
        <taxon>Clostridia</taxon>
        <taxon>Lachnospirales</taxon>
        <taxon>Lachnospiraceae</taxon>
        <taxon>Gallintestinimicrobium</taxon>
    </lineage>
</organism>
<protein>
    <submittedName>
        <fullName evidence="2">DUF4173 domain-containing protein</fullName>
    </submittedName>
</protein>
<comment type="caution">
    <text evidence="2">The sequence shown here is derived from an EMBL/GenBank/DDBJ whole genome shotgun (WGS) entry which is preliminary data.</text>
</comment>
<dbReference type="InterPro" id="IPR025291">
    <property type="entry name" value="DUF4153"/>
</dbReference>
<sequence>MNEKTEKDGTIPAAASRRLGAATALYALLYTICLYRNTSGITYPFFVAGTLYYSYYCTAKCRVPSDRDSLQKKLIRALPYGAAEFLLGISVFLTADLKIHLLTKGMLFGLTLLWTLLLFCNTENWGLGDFIRNGWKGLFGTFSYLDTPFSDAAAALKAEEKQKENGKGHYILIGLVIGIPLLMVVAALLLSADAVFASLVSRFFGELAWSDFITVFLMLVLVYLFAYGFIRGLLTKSLTGKRRECLGEPLAAITVLSLLTAIYTVFCAIQIVYLFLRAGTLPEQMTWAQYARQGFFQLLAVCGINLGVVAVCLFGFRKNRALQVLLTAVCAMTYVLIASSAWRMYLYIRQYSLTFLRLMVLWALLVMAVIFVGTMIAVWKRDFELLRFWLIAVAFLYLIPAFGRPDYWIASYNVSREANAKESVLYSQDDDDALPTAADYSYLRGLSADAAPVLIGRKDLTGDAVPWMHAYEEDQRSETKNLGIRNFNLSLWQAKRRLSQR</sequence>
<evidence type="ECO:0000313" key="2">
    <source>
        <dbReference type="EMBL" id="MCC2169200.1"/>
    </source>
</evidence>
<accession>A0AAE3DMC1</accession>
<feature type="transmembrane region" description="Helical" evidence="1">
    <location>
        <begin position="77"/>
        <end position="95"/>
    </location>
</feature>
<keyword evidence="3" id="KW-1185">Reference proteome</keyword>
<feature type="transmembrane region" description="Helical" evidence="1">
    <location>
        <begin position="295"/>
        <end position="316"/>
    </location>
</feature>
<feature type="transmembrane region" description="Helical" evidence="1">
    <location>
        <begin position="250"/>
        <end position="275"/>
    </location>
</feature>
<feature type="transmembrane region" description="Helical" evidence="1">
    <location>
        <begin position="354"/>
        <end position="378"/>
    </location>
</feature>
<feature type="transmembrane region" description="Helical" evidence="1">
    <location>
        <begin position="170"/>
        <end position="192"/>
    </location>
</feature>
<dbReference type="AlphaFoldDB" id="A0AAE3DMC1"/>
<feature type="transmembrane region" description="Helical" evidence="1">
    <location>
        <begin position="212"/>
        <end position="230"/>
    </location>
</feature>
<name>A0AAE3DMC1_9FIRM</name>
<evidence type="ECO:0000256" key="1">
    <source>
        <dbReference type="SAM" id="Phobius"/>
    </source>
</evidence>
<reference evidence="2 3" key="1">
    <citation type="submission" date="2021-10" db="EMBL/GenBank/DDBJ databases">
        <title>Anaerobic single-cell dispensing facilitates the cultivation of human gut bacteria.</title>
        <authorList>
            <person name="Afrizal A."/>
        </authorList>
    </citation>
    <scope>NUCLEOTIDE SEQUENCE [LARGE SCALE GENOMIC DNA]</scope>
    <source>
        <strain evidence="2 3">CLA-AA-H244</strain>
    </source>
</reference>
<dbReference type="EMBL" id="JAJEQF010000069">
    <property type="protein sequence ID" value="MCC2169200.1"/>
    <property type="molecule type" value="Genomic_DNA"/>
</dbReference>
<feature type="transmembrane region" description="Helical" evidence="1">
    <location>
        <begin position="101"/>
        <end position="120"/>
    </location>
</feature>
<dbReference type="RefSeq" id="WP_308729180.1">
    <property type="nucleotide sequence ID" value="NZ_JAJEQF010000069.1"/>
</dbReference>
<feature type="transmembrane region" description="Helical" evidence="1">
    <location>
        <begin position="385"/>
        <end position="403"/>
    </location>
</feature>
<dbReference type="Pfam" id="PF13687">
    <property type="entry name" value="DUF4153"/>
    <property type="match status" value="1"/>
</dbReference>
<keyword evidence="1" id="KW-0812">Transmembrane</keyword>
<keyword evidence="1" id="KW-0472">Membrane</keyword>
<feature type="transmembrane region" description="Helical" evidence="1">
    <location>
        <begin position="323"/>
        <end position="342"/>
    </location>
</feature>
<proteinExistence type="predicted"/>